<feature type="region of interest" description="Disordered" evidence="2">
    <location>
        <begin position="1"/>
        <end position="65"/>
    </location>
</feature>
<dbReference type="EMBL" id="JABCRI010000008">
    <property type="protein sequence ID" value="KAF8401294.1"/>
    <property type="molecule type" value="Genomic_DNA"/>
</dbReference>
<dbReference type="InterPro" id="IPR036875">
    <property type="entry name" value="Znf_CCHC_sf"/>
</dbReference>
<gene>
    <name evidence="4" type="ORF">HHK36_012227</name>
</gene>
<dbReference type="GO" id="GO:0008270">
    <property type="term" value="F:zinc ion binding"/>
    <property type="evidence" value="ECO:0007669"/>
    <property type="project" value="UniProtKB-KW"/>
</dbReference>
<dbReference type="PROSITE" id="PS50158">
    <property type="entry name" value="ZF_CCHC"/>
    <property type="match status" value="1"/>
</dbReference>
<dbReference type="Proteomes" id="UP000655225">
    <property type="component" value="Unassembled WGS sequence"/>
</dbReference>
<keyword evidence="1" id="KW-0863">Zinc-finger</keyword>
<dbReference type="InterPro" id="IPR001878">
    <property type="entry name" value="Znf_CCHC"/>
</dbReference>
<feature type="region of interest" description="Disordered" evidence="2">
    <location>
        <begin position="298"/>
        <end position="321"/>
    </location>
</feature>
<dbReference type="AlphaFoldDB" id="A0A834Z5F7"/>
<dbReference type="OrthoDB" id="2020539at2759"/>
<dbReference type="PANTHER" id="PTHR34210:SF3">
    <property type="entry name" value="CCHC-TYPE DOMAIN-CONTAINING PROTEIN"/>
    <property type="match status" value="1"/>
</dbReference>
<organism evidence="4 5">
    <name type="scientific">Tetracentron sinense</name>
    <name type="common">Spur-leaf</name>
    <dbReference type="NCBI Taxonomy" id="13715"/>
    <lineage>
        <taxon>Eukaryota</taxon>
        <taxon>Viridiplantae</taxon>
        <taxon>Streptophyta</taxon>
        <taxon>Embryophyta</taxon>
        <taxon>Tracheophyta</taxon>
        <taxon>Spermatophyta</taxon>
        <taxon>Magnoliopsida</taxon>
        <taxon>Trochodendrales</taxon>
        <taxon>Trochodendraceae</taxon>
        <taxon>Tetracentron</taxon>
    </lineage>
</organism>
<name>A0A834Z5F7_TETSI</name>
<reference evidence="4 5" key="1">
    <citation type="submission" date="2020-04" db="EMBL/GenBank/DDBJ databases">
        <title>Plant Genome Project.</title>
        <authorList>
            <person name="Zhang R.-G."/>
        </authorList>
    </citation>
    <scope>NUCLEOTIDE SEQUENCE [LARGE SCALE GENOMIC DNA]</scope>
    <source>
        <strain evidence="4">YNK0</strain>
        <tissue evidence="4">Leaf</tissue>
    </source>
</reference>
<proteinExistence type="predicted"/>
<dbReference type="SUPFAM" id="SSF57756">
    <property type="entry name" value="Retrovirus zinc finger-like domains"/>
    <property type="match status" value="1"/>
</dbReference>
<feature type="compositionally biased region" description="Polar residues" evidence="2">
    <location>
        <begin position="210"/>
        <end position="226"/>
    </location>
</feature>
<evidence type="ECO:0000313" key="4">
    <source>
        <dbReference type="EMBL" id="KAF8401294.1"/>
    </source>
</evidence>
<evidence type="ECO:0000256" key="1">
    <source>
        <dbReference type="PROSITE-ProRule" id="PRU00047"/>
    </source>
</evidence>
<comment type="caution">
    <text evidence="4">The sequence shown here is derived from an EMBL/GenBank/DDBJ whole genome shotgun (WGS) entry which is preliminary data.</text>
</comment>
<sequence>MAKQPEPEIDDDFNEIYKEYTGPPRSTTTNAQEKAKANKRTHASSDEEEETRDPNAVPTDFTSREAKVWEAKSKATERNWKKRKEEEMICKICGESGHFTQGCPSTLGANRKSQDFFERVPAREKHVKALFTEKVIHRIEKDVGCKIKMEEKFIIVSGKDRICLAKGVDAVHKVIKEEDKKKGSSSSQMARSRSPEGSPFSSRIGRSESQRSLPSPRNASQFQQRFGRQEKVVEARVREDLQQLSRGSPQGRDSIEYIYGVHTKLQEVSSYVQPVCIPYYKGGLCLTYSSFHEAYGNDGARGRSSHSKSPARPRFAGNAFNSYDDNPQSIGAYKTDGWDTDRRGSDMHSSLKSEFPAYRLTLEELELEYKREAMEVGRIRDKEEDEENYKHREAVREMRENYMKKLAILRGMHAKQWEEFLQLDIQKRQQARQNISASGFSSYNHPSYSDYDRMSGNPHHVGTNSHMDSRGRYPHSVENYPSSRPHDSYGEFQRQRHEDFGKSYNRYQTGILE</sequence>
<feature type="compositionally biased region" description="Polar residues" evidence="2">
    <location>
        <begin position="438"/>
        <end position="447"/>
    </location>
</feature>
<feature type="region of interest" description="Disordered" evidence="2">
    <location>
        <begin position="178"/>
        <end position="227"/>
    </location>
</feature>
<keyword evidence="5" id="KW-1185">Reference proteome</keyword>
<keyword evidence="1" id="KW-0479">Metal-binding</keyword>
<feature type="domain" description="CCHC-type" evidence="3">
    <location>
        <begin position="90"/>
        <end position="105"/>
    </location>
</feature>
<evidence type="ECO:0000256" key="2">
    <source>
        <dbReference type="SAM" id="MobiDB-lite"/>
    </source>
</evidence>
<keyword evidence="1" id="KW-0862">Zinc</keyword>
<dbReference type="GO" id="GO:0003676">
    <property type="term" value="F:nucleic acid binding"/>
    <property type="evidence" value="ECO:0007669"/>
    <property type="project" value="InterPro"/>
</dbReference>
<feature type="region of interest" description="Disordered" evidence="2">
    <location>
        <begin position="438"/>
        <end position="490"/>
    </location>
</feature>
<accession>A0A834Z5F7</accession>
<protein>
    <recommendedName>
        <fullName evidence="3">CCHC-type domain-containing protein</fullName>
    </recommendedName>
</protein>
<dbReference type="PANTHER" id="PTHR34210">
    <property type="entry name" value="OS01G0252900 PROTEIN"/>
    <property type="match status" value="1"/>
</dbReference>
<evidence type="ECO:0000259" key="3">
    <source>
        <dbReference type="PROSITE" id="PS50158"/>
    </source>
</evidence>
<evidence type="ECO:0000313" key="5">
    <source>
        <dbReference type="Proteomes" id="UP000655225"/>
    </source>
</evidence>
<dbReference type="OMA" id="REYNLAF"/>